<protein>
    <recommendedName>
        <fullName evidence="7 18">Phosphatidate cytidylyltransferase</fullName>
        <ecNumber evidence="6 18">2.7.7.41</ecNumber>
    </recommendedName>
</protein>
<keyword evidence="8" id="KW-1003">Cell membrane</keyword>
<dbReference type="InterPro" id="IPR000374">
    <property type="entry name" value="PC_trans"/>
</dbReference>
<comment type="pathway">
    <text evidence="3 18">Phospholipid metabolism; CDP-diacylglycerol biosynthesis; CDP-diacylglycerol from sn-glycerol 3-phosphate: step 3/3.</text>
</comment>
<evidence type="ECO:0000256" key="3">
    <source>
        <dbReference type="ARBA" id="ARBA00005119"/>
    </source>
</evidence>
<evidence type="ECO:0000256" key="9">
    <source>
        <dbReference type="ARBA" id="ARBA00022516"/>
    </source>
</evidence>
<evidence type="ECO:0000256" key="18">
    <source>
        <dbReference type="RuleBase" id="RU003938"/>
    </source>
</evidence>
<keyword evidence="11 18" id="KW-0812">Transmembrane</keyword>
<evidence type="ECO:0000256" key="4">
    <source>
        <dbReference type="ARBA" id="ARBA00005189"/>
    </source>
</evidence>
<organism evidence="20 21">
    <name type="scientific">Natronospira elongata</name>
    <dbReference type="NCBI Taxonomy" id="3110268"/>
    <lineage>
        <taxon>Bacteria</taxon>
        <taxon>Pseudomonadati</taxon>
        <taxon>Pseudomonadota</taxon>
        <taxon>Gammaproteobacteria</taxon>
        <taxon>Natronospirales</taxon>
        <taxon>Natronospiraceae</taxon>
        <taxon>Natronospira</taxon>
    </lineage>
</organism>
<reference evidence="20 21" key="1">
    <citation type="submission" date="2023-12" db="EMBL/GenBank/DDBJ databases">
        <title>Whole-genome sequencing of halo(alkali)philic microorganisms from hypersaline lakes.</title>
        <authorList>
            <person name="Sorokin D.Y."/>
            <person name="Merkel A.Y."/>
            <person name="Messina E."/>
            <person name="Yakimov M."/>
        </authorList>
    </citation>
    <scope>NUCLEOTIDE SEQUENCE [LARGE SCALE GENOMIC DNA]</scope>
    <source>
        <strain evidence="20 21">AB-CW1</strain>
    </source>
</reference>
<proteinExistence type="inferred from homology"/>
<dbReference type="RefSeq" id="WP_346049524.1">
    <property type="nucleotide sequence ID" value="NZ_JAYGII010000001.1"/>
</dbReference>
<keyword evidence="9" id="KW-0444">Lipid biosynthesis</keyword>
<evidence type="ECO:0000256" key="10">
    <source>
        <dbReference type="ARBA" id="ARBA00022679"/>
    </source>
</evidence>
<feature type="transmembrane region" description="Helical" evidence="19">
    <location>
        <begin position="171"/>
        <end position="189"/>
    </location>
</feature>
<comment type="caution">
    <text evidence="20">The sequence shown here is derived from an EMBL/GenBank/DDBJ whole genome shotgun (WGS) entry which is preliminary data.</text>
</comment>
<evidence type="ECO:0000256" key="11">
    <source>
        <dbReference type="ARBA" id="ARBA00022692"/>
    </source>
</evidence>
<feature type="transmembrane region" description="Helical" evidence="19">
    <location>
        <begin position="107"/>
        <end position="124"/>
    </location>
</feature>
<evidence type="ECO:0000256" key="6">
    <source>
        <dbReference type="ARBA" id="ARBA00012487"/>
    </source>
</evidence>
<keyword evidence="12 18" id="KW-0548">Nucleotidyltransferase</keyword>
<evidence type="ECO:0000256" key="19">
    <source>
        <dbReference type="SAM" id="Phobius"/>
    </source>
</evidence>
<dbReference type="EMBL" id="JAYGII010000001">
    <property type="protein sequence ID" value="MEA5444392.1"/>
    <property type="molecule type" value="Genomic_DNA"/>
</dbReference>
<dbReference type="PROSITE" id="PS01315">
    <property type="entry name" value="CDS"/>
    <property type="match status" value="1"/>
</dbReference>
<evidence type="ECO:0000256" key="2">
    <source>
        <dbReference type="ARBA" id="ARBA00004651"/>
    </source>
</evidence>
<evidence type="ECO:0000256" key="14">
    <source>
        <dbReference type="ARBA" id="ARBA00023098"/>
    </source>
</evidence>
<dbReference type="Pfam" id="PF01148">
    <property type="entry name" value="CTP_transf_1"/>
    <property type="match status" value="1"/>
</dbReference>
<feature type="transmembrane region" description="Helical" evidence="19">
    <location>
        <begin position="77"/>
        <end position="95"/>
    </location>
</feature>
<comment type="pathway">
    <text evidence="4">Lipid metabolism.</text>
</comment>
<evidence type="ECO:0000256" key="8">
    <source>
        <dbReference type="ARBA" id="ARBA00022475"/>
    </source>
</evidence>
<keyword evidence="17" id="KW-1208">Phospholipid metabolism</keyword>
<keyword evidence="15 19" id="KW-0472">Membrane</keyword>
<evidence type="ECO:0000256" key="5">
    <source>
        <dbReference type="ARBA" id="ARBA00010185"/>
    </source>
</evidence>
<evidence type="ECO:0000256" key="12">
    <source>
        <dbReference type="ARBA" id="ARBA00022695"/>
    </source>
</evidence>
<feature type="transmembrane region" description="Helical" evidence="19">
    <location>
        <begin position="195"/>
        <end position="215"/>
    </location>
</feature>
<keyword evidence="21" id="KW-1185">Reference proteome</keyword>
<accession>A0AAP6JDB2</accession>
<gene>
    <name evidence="20" type="ORF">VCB98_00985</name>
</gene>
<dbReference type="Proteomes" id="UP001302316">
    <property type="component" value="Unassembled WGS sequence"/>
</dbReference>
<evidence type="ECO:0000256" key="15">
    <source>
        <dbReference type="ARBA" id="ARBA00023136"/>
    </source>
</evidence>
<keyword evidence="14" id="KW-0443">Lipid metabolism</keyword>
<comment type="catalytic activity">
    <reaction evidence="1 18">
        <text>a 1,2-diacyl-sn-glycero-3-phosphate + CTP + H(+) = a CDP-1,2-diacyl-sn-glycerol + diphosphate</text>
        <dbReference type="Rhea" id="RHEA:16229"/>
        <dbReference type="ChEBI" id="CHEBI:15378"/>
        <dbReference type="ChEBI" id="CHEBI:33019"/>
        <dbReference type="ChEBI" id="CHEBI:37563"/>
        <dbReference type="ChEBI" id="CHEBI:58332"/>
        <dbReference type="ChEBI" id="CHEBI:58608"/>
        <dbReference type="EC" id="2.7.7.41"/>
    </reaction>
</comment>
<comment type="subcellular location">
    <subcellularLocation>
        <location evidence="2">Cell membrane</location>
        <topology evidence="2">Multi-pass membrane protein</topology>
    </subcellularLocation>
</comment>
<dbReference type="GO" id="GO:0004605">
    <property type="term" value="F:phosphatidate cytidylyltransferase activity"/>
    <property type="evidence" value="ECO:0007669"/>
    <property type="project" value="UniProtKB-EC"/>
</dbReference>
<sequence>MLRQRIITALVVGPLAIAAIFFLPNLWFGVVLAAVVGLAGEEWAALASPEQRGLAVAYAALVAGLSLLLQWQGLAQWAVWLVLPVWLLGLAWLCLPTRRPPALSKLLFGLLVLLGAWSALFLLHGEPLGAWLLLTLFGLVWGADVGAYFAGKAFGRHKLAPRVSPGKTWEGVAGGLLLAALVAVVAAWWLNIERLGPFVFLALLTAGLSVTGDLIESMLKRQAGAKDSGWILPGHGGILDRVDSLLIAAPIFLVGLMLLGEPA</sequence>
<evidence type="ECO:0000256" key="13">
    <source>
        <dbReference type="ARBA" id="ARBA00022989"/>
    </source>
</evidence>
<evidence type="ECO:0000256" key="7">
    <source>
        <dbReference type="ARBA" id="ARBA00019373"/>
    </source>
</evidence>
<dbReference type="PANTHER" id="PTHR46382">
    <property type="entry name" value="PHOSPHATIDATE CYTIDYLYLTRANSFERASE"/>
    <property type="match status" value="1"/>
</dbReference>
<dbReference type="GO" id="GO:0005886">
    <property type="term" value="C:plasma membrane"/>
    <property type="evidence" value="ECO:0007669"/>
    <property type="project" value="UniProtKB-SubCell"/>
</dbReference>
<comment type="similarity">
    <text evidence="5 18">Belongs to the CDS family.</text>
</comment>
<keyword evidence="13 19" id="KW-1133">Transmembrane helix</keyword>
<dbReference type="GO" id="GO:0016024">
    <property type="term" value="P:CDP-diacylglycerol biosynthetic process"/>
    <property type="evidence" value="ECO:0007669"/>
    <property type="project" value="TreeGrafter"/>
</dbReference>
<evidence type="ECO:0000256" key="17">
    <source>
        <dbReference type="ARBA" id="ARBA00023264"/>
    </source>
</evidence>
<keyword evidence="16" id="KW-0594">Phospholipid biosynthesis</keyword>
<evidence type="ECO:0000256" key="16">
    <source>
        <dbReference type="ARBA" id="ARBA00023209"/>
    </source>
</evidence>
<dbReference type="PANTHER" id="PTHR46382:SF1">
    <property type="entry name" value="PHOSPHATIDATE CYTIDYLYLTRANSFERASE"/>
    <property type="match status" value="1"/>
</dbReference>
<evidence type="ECO:0000313" key="21">
    <source>
        <dbReference type="Proteomes" id="UP001302316"/>
    </source>
</evidence>
<evidence type="ECO:0000256" key="1">
    <source>
        <dbReference type="ARBA" id="ARBA00001698"/>
    </source>
</evidence>
<evidence type="ECO:0000313" key="20">
    <source>
        <dbReference type="EMBL" id="MEA5444392.1"/>
    </source>
</evidence>
<feature type="transmembrane region" description="Helical" evidence="19">
    <location>
        <begin position="130"/>
        <end position="150"/>
    </location>
</feature>
<keyword evidence="10 18" id="KW-0808">Transferase</keyword>
<dbReference type="EC" id="2.7.7.41" evidence="6 18"/>
<dbReference type="AlphaFoldDB" id="A0AAP6JDB2"/>
<name>A0AAP6JDB2_9GAMM</name>